<organism evidence="1 2">
    <name type="scientific">Brenneria goodwinii</name>
    <dbReference type="NCBI Taxonomy" id="1109412"/>
    <lineage>
        <taxon>Bacteria</taxon>
        <taxon>Pseudomonadati</taxon>
        <taxon>Pseudomonadota</taxon>
        <taxon>Gammaproteobacteria</taxon>
        <taxon>Enterobacterales</taxon>
        <taxon>Pectobacteriaceae</taxon>
        <taxon>Brenneria</taxon>
    </lineage>
</organism>
<dbReference type="AlphaFoldDB" id="A0AAE8ERR5"/>
<dbReference type="Proteomes" id="UP000285972">
    <property type="component" value="Unassembled WGS sequence"/>
</dbReference>
<proteinExistence type="predicted"/>
<gene>
    <name evidence="1" type="ORF">BIY26_12005</name>
</gene>
<comment type="caution">
    <text evidence="1">The sequence shown here is derived from an EMBL/GenBank/DDBJ whole genome shotgun (WGS) entry which is preliminary data.</text>
</comment>
<protein>
    <submittedName>
        <fullName evidence="1">Uncharacterized protein</fullName>
    </submittedName>
</protein>
<accession>A0AAE8ERR5</accession>
<dbReference type="EMBL" id="MJLX01000029">
    <property type="protein sequence ID" value="RLM23308.1"/>
    <property type="molecule type" value="Genomic_DNA"/>
</dbReference>
<name>A0AAE8ERR5_9GAMM</name>
<dbReference type="KEGG" id="bgj:AWC36_00205"/>
<reference evidence="1 2" key="1">
    <citation type="submission" date="2016-09" db="EMBL/GenBank/DDBJ databases">
        <authorList>
            <person name="Doonan J."/>
            <person name="Pachebat J.A."/>
            <person name="Golyshin P.N."/>
            <person name="Denman S."/>
            <person name="Mcdonald J.E."/>
        </authorList>
    </citation>
    <scope>NUCLEOTIDE SEQUENCE [LARGE SCALE GENOMIC DNA]</scope>
    <source>
        <strain evidence="1 2">FRB141</strain>
    </source>
</reference>
<evidence type="ECO:0000313" key="2">
    <source>
        <dbReference type="Proteomes" id="UP000285972"/>
    </source>
</evidence>
<evidence type="ECO:0000313" key="1">
    <source>
        <dbReference type="EMBL" id="RLM23308.1"/>
    </source>
</evidence>
<sequence length="85" mass="9734">MRTLCHNRTRKFNLRKLKTLTFIKIFSPESARDSAAFSSPPVLLYPSNIAHSVLRRQLNYFVVPPAFYPGLFAETHRDSIPAASR</sequence>